<dbReference type="RefSeq" id="WP_378219054.1">
    <property type="nucleotide sequence ID" value="NZ_JBHRTK010000004.1"/>
</dbReference>
<sequence>MNGIPATYGYRIERRMSILRRSFAAALSISFLCVPAVAADHRWNVYANARFGYEICYPADLLTAQPEADNGDGCKFTGTSGAELVVWGGYNVLEQDADAIVADLPGENAVVGYRRDAKDWAVVSGEQNGAIFYAKALLERNAAGGIDTVRAFRLTYPAGEAKTYDAVVDRLAKCFRLTGRGIDDGLQPLPSGSPR</sequence>
<keyword evidence="3" id="KW-1185">Reference proteome</keyword>
<feature type="chain" id="PRO_5045061875" evidence="1">
    <location>
        <begin position="39"/>
        <end position="195"/>
    </location>
</feature>
<proteinExistence type="predicted"/>
<organism evidence="2 3">
    <name type="scientific">Aquamicrobium soli</name>
    <dbReference type="NCBI Taxonomy" id="1811518"/>
    <lineage>
        <taxon>Bacteria</taxon>
        <taxon>Pseudomonadati</taxon>
        <taxon>Pseudomonadota</taxon>
        <taxon>Alphaproteobacteria</taxon>
        <taxon>Hyphomicrobiales</taxon>
        <taxon>Phyllobacteriaceae</taxon>
        <taxon>Aquamicrobium</taxon>
    </lineage>
</organism>
<evidence type="ECO:0000313" key="2">
    <source>
        <dbReference type="EMBL" id="MFC3205521.1"/>
    </source>
</evidence>
<name>A0ABV7KB28_9HYPH</name>
<protein>
    <submittedName>
        <fullName evidence="2">Uncharacterized protein</fullName>
    </submittedName>
</protein>
<evidence type="ECO:0000256" key="1">
    <source>
        <dbReference type="SAM" id="SignalP"/>
    </source>
</evidence>
<accession>A0ABV7KB28</accession>
<evidence type="ECO:0000313" key="3">
    <source>
        <dbReference type="Proteomes" id="UP001595583"/>
    </source>
</evidence>
<feature type="signal peptide" evidence="1">
    <location>
        <begin position="1"/>
        <end position="38"/>
    </location>
</feature>
<gene>
    <name evidence="2" type="ORF">ACFOHJ_04795</name>
</gene>
<dbReference type="Proteomes" id="UP001595583">
    <property type="component" value="Unassembled WGS sequence"/>
</dbReference>
<keyword evidence="1" id="KW-0732">Signal</keyword>
<comment type="caution">
    <text evidence="2">The sequence shown here is derived from an EMBL/GenBank/DDBJ whole genome shotgun (WGS) entry which is preliminary data.</text>
</comment>
<dbReference type="EMBL" id="JBHRTK010000004">
    <property type="protein sequence ID" value="MFC3205521.1"/>
    <property type="molecule type" value="Genomic_DNA"/>
</dbReference>
<reference evidence="3" key="1">
    <citation type="journal article" date="2019" name="Int. J. Syst. Evol. Microbiol.">
        <title>The Global Catalogue of Microorganisms (GCM) 10K type strain sequencing project: providing services to taxonomists for standard genome sequencing and annotation.</title>
        <authorList>
            <consortium name="The Broad Institute Genomics Platform"/>
            <consortium name="The Broad Institute Genome Sequencing Center for Infectious Disease"/>
            <person name="Wu L."/>
            <person name="Ma J."/>
        </authorList>
    </citation>
    <scope>NUCLEOTIDE SEQUENCE [LARGE SCALE GENOMIC DNA]</scope>
    <source>
        <strain evidence="3">KCTC 52165</strain>
    </source>
</reference>